<feature type="domain" description="CoA carboxyltransferase N-terminal" evidence="8">
    <location>
        <begin position="40"/>
        <end position="300"/>
    </location>
</feature>
<comment type="catalytic activity">
    <reaction evidence="7">
        <text>propanoyl-CoA + hydrogencarbonate + ATP = (S)-methylmalonyl-CoA + ADP + phosphate + H(+)</text>
        <dbReference type="Rhea" id="RHEA:23720"/>
        <dbReference type="ChEBI" id="CHEBI:15378"/>
        <dbReference type="ChEBI" id="CHEBI:17544"/>
        <dbReference type="ChEBI" id="CHEBI:30616"/>
        <dbReference type="ChEBI" id="CHEBI:43474"/>
        <dbReference type="ChEBI" id="CHEBI:57327"/>
        <dbReference type="ChEBI" id="CHEBI:57392"/>
        <dbReference type="ChEBI" id="CHEBI:456216"/>
        <dbReference type="EC" id="6.4.1.3"/>
    </reaction>
    <physiologicalReaction direction="left-to-right" evidence="7">
        <dbReference type="Rhea" id="RHEA:23721"/>
    </physiologicalReaction>
</comment>
<comment type="catalytic activity">
    <reaction evidence="6">
        <text>butanoyl-CoA + hydrogencarbonate + ATP = (2S)-ethylmalonyl-CoA + ADP + phosphate + H(+)</text>
        <dbReference type="Rhea" id="RHEA:59520"/>
        <dbReference type="ChEBI" id="CHEBI:15378"/>
        <dbReference type="ChEBI" id="CHEBI:17544"/>
        <dbReference type="ChEBI" id="CHEBI:30616"/>
        <dbReference type="ChEBI" id="CHEBI:43474"/>
        <dbReference type="ChEBI" id="CHEBI:57371"/>
        <dbReference type="ChEBI" id="CHEBI:60909"/>
        <dbReference type="ChEBI" id="CHEBI:456216"/>
    </reaction>
    <physiologicalReaction direction="left-to-right" evidence="6">
        <dbReference type="Rhea" id="RHEA:59521"/>
    </physiologicalReaction>
</comment>
<name>A0A8H7PL00_9FUNG</name>
<dbReference type="OrthoDB" id="439921at2759"/>
<dbReference type="InterPro" id="IPR029045">
    <property type="entry name" value="ClpP/crotonase-like_dom_sf"/>
</dbReference>
<dbReference type="EC" id="6.4.1.3" evidence="2"/>
<evidence type="ECO:0000256" key="3">
    <source>
        <dbReference type="ARBA" id="ARBA00038567"/>
    </source>
</evidence>
<dbReference type="EMBL" id="JAEPRA010000015">
    <property type="protein sequence ID" value="KAG2175141.1"/>
    <property type="molecule type" value="Genomic_DNA"/>
</dbReference>
<dbReference type="SUPFAM" id="SSF52096">
    <property type="entry name" value="ClpP/crotonase"/>
    <property type="match status" value="2"/>
</dbReference>
<evidence type="ECO:0000256" key="1">
    <source>
        <dbReference type="ARBA" id="ARBA00005060"/>
    </source>
</evidence>
<comment type="pathway">
    <text evidence="1">Metabolic intermediate metabolism; propanoyl-CoA degradation; succinyl-CoA from propanoyl-CoA: step 1/3.</text>
</comment>
<evidence type="ECO:0000256" key="7">
    <source>
        <dbReference type="ARBA" id="ARBA00049495"/>
    </source>
</evidence>
<protein>
    <recommendedName>
        <fullName evidence="4">Propionyl-CoA carboxylase beta chain, mitochondrial</fullName>
        <ecNumber evidence="2">6.4.1.3</ecNumber>
    </recommendedName>
    <alternativeName>
        <fullName evidence="5">Propanoyl-CoA:carbon dioxide ligase subunit beta</fullName>
    </alternativeName>
</protein>
<dbReference type="InterPro" id="IPR011763">
    <property type="entry name" value="COA_CT_C"/>
</dbReference>
<reference evidence="10" key="1">
    <citation type="submission" date="2020-12" db="EMBL/GenBank/DDBJ databases">
        <title>Metabolic potential, ecology and presence of endohyphal bacteria is reflected in genomic diversity of Mucoromycotina.</title>
        <authorList>
            <person name="Muszewska A."/>
            <person name="Okrasinska A."/>
            <person name="Steczkiewicz K."/>
            <person name="Drgas O."/>
            <person name="Orlowska M."/>
            <person name="Perlinska-Lenart U."/>
            <person name="Aleksandrzak-Piekarczyk T."/>
            <person name="Szatraj K."/>
            <person name="Zielenkiewicz U."/>
            <person name="Pilsyk S."/>
            <person name="Malc E."/>
            <person name="Mieczkowski P."/>
            <person name="Kruszewska J.S."/>
            <person name="Biernat P."/>
            <person name="Pawlowska J."/>
        </authorList>
    </citation>
    <scope>NUCLEOTIDE SEQUENCE</scope>
    <source>
        <strain evidence="10">WA0000051536</strain>
    </source>
</reference>
<evidence type="ECO:0000256" key="2">
    <source>
        <dbReference type="ARBA" id="ARBA00013050"/>
    </source>
</evidence>
<accession>A0A8H7PL00</accession>
<comment type="subunit">
    <text evidence="3">The holoenzyme is a dodecamer composed of 6 PCCA/alpha subunits and 6 PCCB/beta subunits.</text>
</comment>
<feature type="domain" description="CoA carboxyltransferase C-terminal" evidence="9">
    <location>
        <begin position="304"/>
        <end position="555"/>
    </location>
</feature>
<dbReference type="GO" id="GO:0004658">
    <property type="term" value="F:propionyl-CoA carboxylase activity"/>
    <property type="evidence" value="ECO:0007669"/>
    <property type="project" value="UniProtKB-EC"/>
</dbReference>
<dbReference type="AlphaFoldDB" id="A0A8H7PL00"/>
<dbReference type="GO" id="GO:0006552">
    <property type="term" value="P:L-leucine catabolic process"/>
    <property type="evidence" value="ECO:0007669"/>
    <property type="project" value="UniProtKB-UniPathway"/>
</dbReference>
<dbReference type="PANTHER" id="PTHR43842">
    <property type="entry name" value="PROPIONYL-COA CARBOXYLASE BETA CHAIN"/>
    <property type="match status" value="1"/>
</dbReference>
<evidence type="ECO:0000256" key="6">
    <source>
        <dbReference type="ARBA" id="ARBA00048208"/>
    </source>
</evidence>
<gene>
    <name evidence="10" type="ORF">INT44_007629</name>
</gene>
<dbReference type="UniPathway" id="UPA00363">
    <property type="reaction ID" value="UER00861"/>
</dbReference>
<dbReference type="Pfam" id="PF01039">
    <property type="entry name" value="Carboxyl_trans"/>
    <property type="match status" value="1"/>
</dbReference>
<dbReference type="Proteomes" id="UP000612746">
    <property type="component" value="Unassembled WGS sequence"/>
</dbReference>
<evidence type="ECO:0000259" key="8">
    <source>
        <dbReference type="PROSITE" id="PS50980"/>
    </source>
</evidence>
<evidence type="ECO:0000313" key="10">
    <source>
        <dbReference type="EMBL" id="KAG2175141.1"/>
    </source>
</evidence>
<comment type="caution">
    <text evidence="10">The sequence shown here is derived from an EMBL/GenBank/DDBJ whole genome shotgun (WGS) entry which is preliminary data.</text>
</comment>
<proteinExistence type="predicted"/>
<keyword evidence="11" id="KW-1185">Reference proteome</keyword>
<organism evidence="10 11">
    <name type="scientific">Umbelopsis vinacea</name>
    <dbReference type="NCBI Taxonomy" id="44442"/>
    <lineage>
        <taxon>Eukaryota</taxon>
        <taxon>Fungi</taxon>
        <taxon>Fungi incertae sedis</taxon>
        <taxon>Mucoromycota</taxon>
        <taxon>Mucoromycotina</taxon>
        <taxon>Umbelopsidomycetes</taxon>
        <taxon>Umbelopsidales</taxon>
        <taxon>Umbelopsidaceae</taxon>
        <taxon>Umbelopsis</taxon>
    </lineage>
</organism>
<sequence>MSDPEHKDDDVIRRLDLIKNHLGPKNSLSSVDEAYEKSEWKDILDTVKGRRNKNREPDNNNHGYVRQKTQGKLWVRERIIALVDKQTFREIGSTAGNAKYDEKGNALDYNPANFISGTAKVNQRDVVIAADDFSIRAGHADGAVWGKSLYTEQLARKLKIPLIRLIDGSSGGGSVTLALKNGTYLPPLIGMHDSIASLSEIPVVAAALGPTVGLGAARATLTHFSVMAGKVGSLFAAGPPVVANATYETVTKQELGGALLHTSNGTIDNLVETEEECFEQIRQFLSYLPNNTSSLPPRGPQNDIADRCDDKLLDIIPKRRQRSYQVRDILELVLDQGSWFEIGERWGEGAVCGFGRLNGYAVGILAFDCSKTGSVISTAGSQKFRRHIDLCEVFGLPIVNFADYAGFTIGTKAEKEAYVYFCTIRHGSTLIAALYQGDVPYFSVVLRKVFGVAGAAFVDNRIPNMRVAWPSGDWGSLPLEGGIYAAYKRELDAAGENRNKLYDSILAQFEAVRSPVRTAENFDIPEIIDPRHTRPILCDWVRLMYENILPGRLEKVKVNGPKILYRP</sequence>
<evidence type="ECO:0000256" key="4">
    <source>
        <dbReference type="ARBA" id="ARBA00041138"/>
    </source>
</evidence>
<evidence type="ECO:0000259" key="9">
    <source>
        <dbReference type="PROSITE" id="PS50989"/>
    </source>
</evidence>
<dbReference type="PROSITE" id="PS50989">
    <property type="entry name" value="COA_CT_CTER"/>
    <property type="match status" value="1"/>
</dbReference>
<dbReference type="InterPro" id="IPR034733">
    <property type="entry name" value="AcCoA_carboxyl_beta"/>
</dbReference>
<dbReference type="PANTHER" id="PTHR43842:SF2">
    <property type="entry name" value="PROPIONYL-COA CARBOXYLASE BETA CHAIN, MITOCHONDRIAL"/>
    <property type="match status" value="1"/>
</dbReference>
<dbReference type="InterPro" id="IPR011762">
    <property type="entry name" value="COA_CT_N"/>
</dbReference>
<dbReference type="InterPro" id="IPR051047">
    <property type="entry name" value="AccD/PCCB"/>
</dbReference>
<dbReference type="PROSITE" id="PS50980">
    <property type="entry name" value="COA_CT_NTER"/>
    <property type="match status" value="1"/>
</dbReference>
<dbReference type="Gene3D" id="3.90.226.10">
    <property type="entry name" value="2-enoyl-CoA Hydratase, Chain A, domain 1"/>
    <property type="match status" value="2"/>
</dbReference>
<evidence type="ECO:0000256" key="5">
    <source>
        <dbReference type="ARBA" id="ARBA00042797"/>
    </source>
</evidence>
<evidence type="ECO:0000313" key="11">
    <source>
        <dbReference type="Proteomes" id="UP000612746"/>
    </source>
</evidence>